<reference evidence="2 3" key="1">
    <citation type="submission" date="2019-02" db="EMBL/GenBank/DDBJ databases">
        <title>Genome sequencing of the rare red list fungi Bondarzewia mesenterica.</title>
        <authorList>
            <person name="Buettner E."/>
            <person name="Kellner H."/>
        </authorList>
    </citation>
    <scope>NUCLEOTIDE SEQUENCE [LARGE SCALE GENOMIC DNA]</scope>
    <source>
        <strain evidence="2 3">DSM 108281</strain>
    </source>
</reference>
<gene>
    <name evidence="2" type="ORF">EW146_g1726</name>
</gene>
<name>A0A4S4M3E0_9AGAM</name>
<keyword evidence="3" id="KW-1185">Reference proteome</keyword>
<organism evidence="2 3">
    <name type="scientific">Bondarzewia mesenterica</name>
    <dbReference type="NCBI Taxonomy" id="1095465"/>
    <lineage>
        <taxon>Eukaryota</taxon>
        <taxon>Fungi</taxon>
        <taxon>Dikarya</taxon>
        <taxon>Basidiomycota</taxon>
        <taxon>Agaricomycotina</taxon>
        <taxon>Agaricomycetes</taxon>
        <taxon>Russulales</taxon>
        <taxon>Bondarzewiaceae</taxon>
        <taxon>Bondarzewia</taxon>
    </lineage>
</organism>
<evidence type="ECO:0000256" key="1">
    <source>
        <dbReference type="SAM" id="MobiDB-lite"/>
    </source>
</evidence>
<dbReference type="OrthoDB" id="2976172at2759"/>
<proteinExistence type="predicted"/>
<accession>A0A4S4M3E0</accession>
<comment type="caution">
    <text evidence="2">The sequence shown here is derived from an EMBL/GenBank/DDBJ whole genome shotgun (WGS) entry which is preliminary data.</text>
</comment>
<protein>
    <submittedName>
        <fullName evidence="2">Uncharacterized protein</fullName>
    </submittedName>
</protein>
<dbReference type="Proteomes" id="UP000310158">
    <property type="component" value="Unassembled WGS sequence"/>
</dbReference>
<evidence type="ECO:0000313" key="3">
    <source>
        <dbReference type="Proteomes" id="UP000310158"/>
    </source>
</evidence>
<sequence>MSRQRTGSSHGLKKNLGNTKNGWKRSCTILNAALDIFERAGLAGHSKLPLVWVDGKTRLRSCLAIGSNDTLDQLPMPTREQIQRLKDVLGTEREPSWYEYA</sequence>
<feature type="region of interest" description="Disordered" evidence="1">
    <location>
        <begin position="1"/>
        <end position="22"/>
    </location>
</feature>
<evidence type="ECO:0000313" key="2">
    <source>
        <dbReference type="EMBL" id="THH19445.1"/>
    </source>
</evidence>
<dbReference type="AlphaFoldDB" id="A0A4S4M3E0"/>
<dbReference type="EMBL" id="SGPL01000045">
    <property type="protein sequence ID" value="THH19445.1"/>
    <property type="molecule type" value="Genomic_DNA"/>
</dbReference>